<keyword evidence="4" id="KW-1185">Reference proteome</keyword>
<gene>
    <name evidence="3" type="ORF">ACFSC3_12140</name>
</gene>
<comment type="similarity">
    <text evidence="1">Belongs to the 4-hydroxybenzoyl-CoA thioesterase family.</text>
</comment>
<dbReference type="EMBL" id="JBHUFC010000003">
    <property type="protein sequence ID" value="MFD1788321.1"/>
    <property type="molecule type" value="Genomic_DNA"/>
</dbReference>
<proteinExistence type="inferred from homology"/>
<dbReference type="PANTHER" id="PTHR31793:SF27">
    <property type="entry name" value="NOVEL THIOESTERASE SUPERFAMILY DOMAIN AND SAPOSIN A-TYPE DOMAIN CONTAINING PROTEIN (0610012H03RIK)"/>
    <property type="match status" value="1"/>
</dbReference>
<evidence type="ECO:0000256" key="2">
    <source>
        <dbReference type="ARBA" id="ARBA00022801"/>
    </source>
</evidence>
<name>A0ABW4NE48_9SPHN</name>
<dbReference type="CDD" id="cd00586">
    <property type="entry name" value="4HBT"/>
    <property type="match status" value="1"/>
</dbReference>
<keyword evidence="2 3" id="KW-0378">Hydrolase</keyword>
<accession>A0ABW4NE48</accession>
<evidence type="ECO:0000313" key="4">
    <source>
        <dbReference type="Proteomes" id="UP001597283"/>
    </source>
</evidence>
<dbReference type="InterPro" id="IPR050563">
    <property type="entry name" value="4-hydroxybenzoyl-CoA_TE"/>
</dbReference>
<reference evidence="4" key="1">
    <citation type="journal article" date="2019" name="Int. J. Syst. Evol. Microbiol.">
        <title>The Global Catalogue of Microorganisms (GCM) 10K type strain sequencing project: providing services to taxonomists for standard genome sequencing and annotation.</title>
        <authorList>
            <consortium name="The Broad Institute Genomics Platform"/>
            <consortium name="The Broad Institute Genome Sequencing Center for Infectious Disease"/>
            <person name="Wu L."/>
            <person name="Ma J."/>
        </authorList>
    </citation>
    <scope>NUCLEOTIDE SEQUENCE [LARGE SCALE GENOMIC DNA]</scope>
    <source>
        <strain evidence="4">Q85</strain>
    </source>
</reference>
<dbReference type="Proteomes" id="UP001597283">
    <property type="component" value="Unassembled WGS sequence"/>
</dbReference>
<dbReference type="InterPro" id="IPR029069">
    <property type="entry name" value="HotDog_dom_sf"/>
</dbReference>
<protein>
    <submittedName>
        <fullName evidence="3">Acyl-CoA thioesterase</fullName>
        <ecNumber evidence="3">3.1.2.-</ecNumber>
    </submittedName>
</protein>
<evidence type="ECO:0000313" key="3">
    <source>
        <dbReference type="EMBL" id="MFD1788321.1"/>
    </source>
</evidence>
<dbReference type="EC" id="3.1.2.-" evidence="3"/>
<organism evidence="3 4">
    <name type="scientific">Sphingomonas floccifaciens</name>
    <dbReference type="NCBI Taxonomy" id="1844115"/>
    <lineage>
        <taxon>Bacteria</taxon>
        <taxon>Pseudomonadati</taxon>
        <taxon>Pseudomonadota</taxon>
        <taxon>Alphaproteobacteria</taxon>
        <taxon>Sphingomonadales</taxon>
        <taxon>Sphingomonadaceae</taxon>
        <taxon>Sphingomonas</taxon>
    </lineage>
</organism>
<dbReference type="Pfam" id="PF13279">
    <property type="entry name" value="4HBT_2"/>
    <property type="match status" value="1"/>
</dbReference>
<sequence length="151" mass="16692">MPRLPFRPRDAYRHWQPIVTRWSDNDQYGHVNNAIYYQWFDTAVNNWLFGAGLLDVAAGETIGLVVETGCRYAHALSYPQPVEIGLAVEHVGTSSVAYVLGAFASGEAEAAAEARFVHVYVDRVDRRPRPLADAWRAALATIALDPDAAHA</sequence>
<comment type="caution">
    <text evidence="3">The sequence shown here is derived from an EMBL/GenBank/DDBJ whole genome shotgun (WGS) entry which is preliminary data.</text>
</comment>
<evidence type="ECO:0000256" key="1">
    <source>
        <dbReference type="ARBA" id="ARBA00005953"/>
    </source>
</evidence>
<dbReference type="GO" id="GO:0016787">
    <property type="term" value="F:hydrolase activity"/>
    <property type="evidence" value="ECO:0007669"/>
    <property type="project" value="UniProtKB-KW"/>
</dbReference>
<dbReference type="PANTHER" id="PTHR31793">
    <property type="entry name" value="4-HYDROXYBENZOYL-COA THIOESTERASE FAMILY MEMBER"/>
    <property type="match status" value="1"/>
</dbReference>
<dbReference type="RefSeq" id="WP_380940706.1">
    <property type="nucleotide sequence ID" value="NZ_JBHUFC010000003.1"/>
</dbReference>
<dbReference type="Gene3D" id="3.10.129.10">
    <property type="entry name" value="Hotdog Thioesterase"/>
    <property type="match status" value="1"/>
</dbReference>
<dbReference type="SUPFAM" id="SSF54637">
    <property type="entry name" value="Thioesterase/thiol ester dehydrase-isomerase"/>
    <property type="match status" value="1"/>
</dbReference>